<accession>A0ABY2WIC8</accession>
<proteinExistence type="predicted"/>
<dbReference type="Pfam" id="PF14014">
    <property type="entry name" value="DUF4230"/>
    <property type="match status" value="1"/>
</dbReference>
<evidence type="ECO:0000313" key="2">
    <source>
        <dbReference type="Proteomes" id="UP000751614"/>
    </source>
</evidence>
<organism evidence="1 2">
    <name type="scientific">Flagellimonas algicola</name>
    <dbReference type="NCBI Taxonomy" id="2583815"/>
    <lineage>
        <taxon>Bacteria</taxon>
        <taxon>Pseudomonadati</taxon>
        <taxon>Bacteroidota</taxon>
        <taxon>Flavobacteriia</taxon>
        <taxon>Flavobacteriales</taxon>
        <taxon>Flavobacteriaceae</taxon>
        <taxon>Flagellimonas</taxon>
    </lineage>
</organism>
<comment type="caution">
    <text evidence="1">The sequence shown here is derived from an EMBL/GenBank/DDBJ whole genome shotgun (WGS) entry which is preliminary data.</text>
</comment>
<evidence type="ECO:0000313" key="1">
    <source>
        <dbReference type="EMBL" id="TMU54584.1"/>
    </source>
</evidence>
<dbReference type="InterPro" id="IPR025324">
    <property type="entry name" value="DUF4230"/>
</dbReference>
<dbReference type="Proteomes" id="UP000751614">
    <property type="component" value="Unassembled WGS sequence"/>
</dbReference>
<gene>
    <name evidence="1" type="ORF">FGG15_10240</name>
</gene>
<name>A0ABY2WIC8_9FLAO</name>
<keyword evidence="2" id="KW-1185">Reference proteome</keyword>
<dbReference type="EMBL" id="VCNI01000002">
    <property type="protein sequence ID" value="TMU54584.1"/>
    <property type="molecule type" value="Genomic_DNA"/>
</dbReference>
<reference evidence="1 2" key="1">
    <citation type="submission" date="2019-05" db="EMBL/GenBank/DDBJ databases">
        <title>Flagellimonas sp. AsT0115, sp. nov., isolated from a marine red algae, Asparagopsis taxiformis.</title>
        <authorList>
            <person name="Kim J."/>
            <person name="Jeong S.E."/>
            <person name="Jeon C.O."/>
        </authorList>
    </citation>
    <scope>NUCLEOTIDE SEQUENCE [LARGE SCALE GENOMIC DNA]</scope>
    <source>
        <strain evidence="1 2">AsT0115</strain>
    </source>
</reference>
<protein>
    <submittedName>
        <fullName evidence="1">DUF4230 domain-containing protein</fullName>
    </submittedName>
</protein>
<sequence>MKTVQILLLVLGLIIGSVVGYYVFKRFGKETPISFYAEKIKDITEFHTVKYESNYLYYGYKNDKPKKKLLSIIEIPIEVGIFFDMSKSIIHYSSKDSKMEKVVLPEPEYTRVFFDIQNSRPVPINRTRIIWKKDPESKFYQDLQEKLKKTEKHLIRRLDTLKVKSRAKKNLKTYVFTLLQNFQQERFDIVFEKDNSDLPPPPAPPILNEKTSVVLQNKNDTIQIMDWQLLELDSVPFEAYENIYFSDFEN</sequence>
<dbReference type="RefSeq" id="WP_138835901.1">
    <property type="nucleotide sequence ID" value="NZ_VCNI01000002.1"/>
</dbReference>